<reference evidence="2 3" key="1">
    <citation type="submission" date="2016-09" db="EMBL/GenBank/DDBJ databases">
        <title>Draft genome sequence for the type strain of Vulcanibacillus modesticaldus BR, a strictly anaerobic, moderately thermophilic, and nitrate-reducing bacterium from deep sea-hydrothermal vents of the Mid-Atlantic Ridge.</title>
        <authorList>
            <person name="Abin C.A."/>
            <person name="Hollibaugh J.T."/>
        </authorList>
    </citation>
    <scope>NUCLEOTIDE SEQUENCE [LARGE SCALE GENOMIC DNA]</scope>
    <source>
        <strain evidence="2 3">BR</strain>
    </source>
</reference>
<dbReference type="InterPro" id="IPR033788">
    <property type="entry name" value="VbhA-like"/>
</dbReference>
<comment type="caution">
    <text evidence="2">The sequence shown here is derived from an EMBL/GenBank/DDBJ whole genome shotgun (WGS) entry which is preliminary data.</text>
</comment>
<organism evidence="2 3">
    <name type="scientific">Vulcanibacillus modesticaldus</name>
    <dbReference type="NCBI Taxonomy" id="337097"/>
    <lineage>
        <taxon>Bacteria</taxon>
        <taxon>Bacillati</taxon>
        <taxon>Bacillota</taxon>
        <taxon>Bacilli</taxon>
        <taxon>Bacillales</taxon>
        <taxon>Bacillaceae</taxon>
        <taxon>Vulcanibacillus</taxon>
    </lineage>
</organism>
<dbReference type="EMBL" id="MIJF01000005">
    <property type="protein sequence ID" value="OEG00192.1"/>
    <property type="molecule type" value="Genomic_DNA"/>
</dbReference>
<accession>A0A1D2YWZ5</accession>
<protein>
    <recommendedName>
        <fullName evidence="1">Antitoxin VbhA domain-containing protein</fullName>
    </recommendedName>
</protein>
<sequence>MGKEDKKAKQIEQSIRNAEASLKVEGLHVTDEDRKLLMKYINGEITRNEYIEKCVELVNE</sequence>
<feature type="domain" description="Antitoxin VbhA" evidence="1">
    <location>
        <begin position="15"/>
        <end position="53"/>
    </location>
</feature>
<dbReference type="CDD" id="cd11586">
    <property type="entry name" value="VbhA_like"/>
    <property type="match status" value="1"/>
</dbReference>
<gene>
    <name evidence="2" type="ORF">BHF71_05755</name>
</gene>
<proteinExistence type="predicted"/>
<dbReference type="RefSeq" id="WP_069655918.1">
    <property type="nucleotide sequence ID" value="NZ_MIJF01000005.1"/>
</dbReference>
<dbReference type="Proteomes" id="UP000243739">
    <property type="component" value="Unassembled WGS sequence"/>
</dbReference>
<dbReference type="Pfam" id="PF18495">
    <property type="entry name" value="VbhA"/>
    <property type="match status" value="1"/>
</dbReference>
<evidence type="ECO:0000259" key="1">
    <source>
        <dbReference type="Pfam" id="PF18495"/>
    </source>
</evidence>
<dbReference type="AlphaFoldDB" id="A0A1D2YWZ5"/>
<keyword evidence="3" id="KW-1185">Reference proteome</keyword>
<dbReference type="InterPro" id="IPR043038">
    <property type="entry name" value="VbhA_sf"/>
</dbReference>
<dbReference type="Gene3D" id="1.10.8.1050">
    <property type="entry name" value="Antitoxin VbhA-like"/>
    <property type="match status" value="1"/>
</dbReference>
<dbReference type="InterPro" id="IPR041535">
    <property type="entry name" value="VbhA"/>
</dbReference>
<name>A0A1D2YWZ5_9BACI</name>
<evidence type="ECO:0000313" key="2">
    <source>
        <dbReference type="EMBL" id="OEG00192.1"/>
    </source>
</evidence>
<evidence type="ECO:0000313" key="3">
    <source>
        <dbReference type="Proteomes" id="UP000243739"/>
    </source>
</evidence>
<dbReference type="STRING" id="337097.BHF71_05755"/>